<feature type="compositionally biased region" description="Polar residues" evidence="1">
    <location>
        <begin position="679"/>
        <end position="690"/>
    </location>
</feature>
<dbReference type="EMBL" id="CAJNRF010004199">
    <property type="protein sequence ID" value="CAF2057216.1"/>
    <property type="molecule type" value="Genomic_DNA"/>
</dbReference>
<dbReference type="EMBL" id="CAJNRE010019888">
    <property type="protein sequence ID" value="CAF2215575.1"/>
    <property type="molecule type" value="Genomic_DNA"/>
</dbReference>
<evidence type="ECO:0000313" key="4">
    <source>
        <dbReference type="EMBL" id="CAF2057216.1"/>
    </source>
</evidence>
<feature type="compositionally biased region" description="Polar residues" evidence="1">
    <location>
        <begin position="604"/>
        <end position="613"/>
    </location>
</feature>
<sequence>MTTTSKRRKKPLNRKQSSDAITKININQLYDLVDDHNFIAANEICSGAIGLFSVLFNRNIIDASFSKLYQQSLQCGWEYIFTQERQKLKPNDISVLKSLVLNRLLNEYSKDSNLFVQKTKYLYDEIHSRMARNFPAWTPEDFSDEVGRWQDIQCRRRLFYFDHQELSPLCGLLMLQKAATNWCHCLIKHCQQNRSFWETEGPKRFRDHFQRSFIIVAQPTGPENVPVTQYIKTASGHTARLHARIICLLDPDILKDYLELSAIDVMLYPLNREANGKTEKEPSITWEIRQVMSAEGIPVSVYYAEMNTLDLGNFDCVYKRLSFNSTLCQLEFRIKIKVKNPAFEDTIILNSQPFGICSHGQYFPKFIAQLFTYEMDRILKNNDQLRNPEIIAEFLCRYYKRMVRVEPMDSTKRFFREIFSKILEDSKKSSNINALDNLNEEILTKVISQIHFIILNPVLSLMYNDGLFLGICDSTDVDKMLNGTQQEPHLLLRFNNVLSHHWNANPTVNCIIHDGFLRKASFDMKTFANELCRFICESVNTTTKKAIVFSAESPHYFADFRLYFHNELNRLNKMSSLISDTYDPLLPVLWMTLRQNDDNGVSRMENNSDNSTPRAKRHRSGSSPFIESVASVSSVNTASIVVNLDNKDETSFDSSNNLSPSSHNSMLPDCTTSSSSTTITDEACQSNSHEPTAKARQFIIDVPGDIEISPAVLFRHLAEKFSDSPNDVTLSNYLILSKQSHPTLSHVISITDSSSNNSHFTHSINNLHSSSDMPKIESTSLLDLIPDDPASPLAIKEEPRDNDCIV</sequence>
<accession>A0A816DZS8</accession>
<organism evidence="3 6">
    <name type="scientific">Rotaria magnacalcarata</name>
    <dbReference type="NCBI Taxonomy" id="392030"/>
    <lineage>
        <taxon>Eukaryota</taxon>
        <taxon>Metazoa</taxon>
        <taxon>Spiralia</taxon>
        <taxon>Gnathifera</taxon>
        <taxon>Rotifera</taxon>
        <taxon>Eurotatoria</taxon>
        <taxon>Bdelloidea</taxon>
        <taxon>Philodinida</taxon>
        <taxon>Philodinidae</taxon>
        <taxon>Rotaria</taxon>
    </lineage>
</organism>
<dbReference type="Proteomes" id="UP000663855">
    <property type="component" value="Unassembled WGS sequence"/>
</dbReference>
<dbReference type="AlphaFoldDB" id="A0A816DZS8"/>
<proteinExistence type="predicted"/>
<evidence type="ECO:0000313" key="6">
    <source>
        <dbReference type="Proteomes" id="UP000663834"/>
    </source>
</evidence>
<feature type="region of interest" description="Disordered" evidence="1">
    <location>
        <begin position="599"/>
        <end position="623"/>
    </location>
</feature>
<name>A0A816DZS8_9BILA</name>
<feature type="region of interest" description="Disordered" evidence="1">
    <location>
        <begin position="649"/>
        <end position="692"/>
    </location>
</feature>
<evidence type="ECO:0000313" key="5">
    <source>
        <dbReference type="EMBL" id="CAF2215575.1"/>
    </source>
</evidence>
<feature type="compositionally biased region" description="Low complexity" evidence="1">
    <location>
        <begin position="652"/>
        <end position="678"/>
    </location>
</feature>
<evidence type="ECO:0000256" key="1">
    <source>
        <dbReference type="SAM" id="MobiDB-lite"/>
    </source>
</evidence>
<dbReference type="EMBL" id="CAJNOV010014251">
    <property type="protein sequence ID" value="CAF1545062.1"/>
    <property type="molecule type" value="Genomic_DNA"/>
</dbReference>
<dbReference type="OrthoDB" id="9988450at2759"/>
<comment type="caution">
    <text evidence="3">The sequence shown here is derived from an EMBL/GenBank/DDBJ whole genome shotgun (WGS) entry which is preliminary data.</text>
</comment>
<dbReference type="Proteomes" id="UP000663834">
    <property type="component" value="Unassembled WGS sequence"/>
</dbReference>
<evidence type="ECO:0000313" key="3">
    <source>
        <dbReference type="EMBL" id="CAF1639494.1"/>
    </source>
</evidence>
<dbReference type="EMBL" id="CAJNOW010015212">
    <property type="protein sequence ID" value="CAF1639494.1"/>
    <property type="molecule type" value="Genomic_DNA"/>
</dbReference>
<dbReference type="Proteomes" id="UP000663856">
    <property type="component" value="Unassembled WGS sequence"/>
</dbReference>
<reference evidence="3" key="1">
    <citation type="submission" date="2021-02" db="EMBL/GenBank/DDBJ databases">
        <authorList>
            <person name="Nowell W R."/>
        </authorList>
    </citation>
    <scope>NUCLEOTIDE SEQUENCE</scope>
</reference>
<protein>
    <submittedName>
        <fullName evidence="3">Uncharacterized protein</fullName>
    </submittedName>
</protein>
<dbReference type="Proteomes" id="UP000663824">
    <property type="component" value="Unassembled WGS sequence"/>
</dbReference>
<gene>
    <name evidence="2" type="ORF">CJN711_LOCUS29984</name>
    <name evidence="3" type="ORF">KQP761_LOCUS27777</name>
    <name evidence="5" type="ORF">MBJ925_LOCUS36112</name>
    <name evidence="4" type="ORF">WKI299_LOCUS11421</name>
</gene>
<evidence type="ECO:0000313" key="2">
    <source>
        <dbReference type="EMBL" id="CAF1545062.1"/>
    </source>
</evidence>